<keyword evidence="1" id="KW-1133">Transmembrane helix</keyword>
<keyword evidence="1" id="KW-0472">Membrane</keyword>
<reference evidence="2 3" key="1">
    <citation type="journal article" date="2023" name="Commun. Biol.">
        <title>Genome analysis of Parmales, the sister group of diatoms, reveals the evolutionary specialization of diatoms from phago-mixotrophs to photoautotrophs.</title>
        <authorList>
            <person name="Ban H."/>
            <person name="Sato S."/>
            <person name="Yoshikawa S."/>
            <person name="Yamada K."/>
            <person name="Nakamura Y."/>
            <person name="Ichinomiya M."/>
            <person name="Sato N."/>
            <person name="Blanc-Mathieu R."/>
            <person name="Endo H."/>
            <person name="Kuwata A."/>
            <person name="Ogata H."/>
        </authorList>
    </citation>
    <scope>NUCLEOTIDE SEQUENCE [LARGE SCALE GENOMIC DNA]</scope>
</reference>
<dbReference type="Proteomes" id="UP001165060">
    <property type="component" value="Unassembled WGS sequence"/>
</dbReference>
<evidence type="ECO:0000256" key="1">
    <source>
        <dbReference type="SAM" id="Phobius"/>
    </source>
</evidence>
<keyword evidence="1" id="KW-0812">Transmembrane</keyword>
<dbReference type="EMBL" id="BRYB01001382">
    <property type="protein sequence ID" value="GMI24464.1"/>
    <property type="molecule type" value="Genomic_DNA"/>
</dbReference>
<evidence type="ECO:0008006" key="4">
    <source>
        <dbReference type="Google" id="ProtNLM"/>
    </source>
</evidence>
<keyword evidence="3" id="KW-1185">Reference proteome</keyword>
<evidence type="ECO:0000313" key="3">
    <source>
        <dbReference type="Proteomes" id="UP001165060"/>
    </source>
</evidence>
<comment type="caution">
    <text evidence="2">The sequence shown here is derived from an EMBL/GenBank/DDBJ whole genome shotgun (WGS) entry which is preliminary data.</text>
</comment>
<organism evidence="2 3">
    <name type="scientific">Tetraparma gracilis</name>
    <dbReference type="NCBI Taxonomy" id="2962635"/>
    <lineage>
        <taxon>Eukaryota</taxon>
        <taxon>Sar</taxon>
        <taxon>Stramenopiles</taxon>
        <taxon>Ochrophyta</taxon>
        <taxon>Bolidophyceae</taxon>
        <taxon>Parmales</taxon>
        <taxon>Triparmaceae</taxon>
        <taxon>Tetraparma</taxon>
    </lineage>
</organism>
<feature type="transmembrane region" description="Helical" evidence="1">
    <location>
        <begin position="269"/>
        <end position="293"/>
    </location>
</feature>
<feature type="transmembrane region" description="Helical" evidence="1">
    <location>
        <begin position="77"/>
        <end position="99"/>
    </location>
</feature>
<accession>A0ABQ6MDU1</accession>
<evidence type="ECO:0000313" key="2">
    <source>
        <dbReference type="EMBL" id="GMI24464.1"/>
    </source>
</evidence>
<protein>
    <recommendedName>
        <fullName evidence="4">Solute carrier family 40 protein</fullName>
    </recommendedName>
</protein>
<feature type="transmembrane region" description="Helical" evidence="1">
    <location>
        <begin position="152"/>
        <end position="171"/>
    </location>
</feature>
<feature type="transmembrane region" description="Helical" evidence="1">
    <location>
        <begin position="384"/>
        <end position="404"/>
    </location>
</feature>
<name>A0ABQ6MDU1_9STRA</name>
<feature type="transmembrane region" description="Helical" evidence="1">
    <location>
        <begin position="305"/>
        <end position="325"/>
    </location>
</feature>
<feature type="transmembrane region" description="Helical" evidence="1">
    <location>
        <begin position="183"/>
        <end position="207"/>
    </location>
</feature>
<proteinExistence type="predicted"/>
<gene>
    <name evidence="2" type="ORF">TeGR_g12039</name>
</gene>
<sequence>MAPSASSTFFSQSNPLHDPVFSLSQASFPAPPPLCKIEDLGANLGRALPFACALIGIRGLGPGAFDDSRTGRLRRRFLTAFLSTCFPVAQACALAGLGIPSTVVVTYLLVQISVSVVETASVWKVLESRELGAALLTEKAKLAFADRTNRNAAQVAIALGFSSALWIYIFVRMMMADDDERSKWLGGLGLALTTFFVLCTGPAFALMETGMNTFRDKTMLSVQEYNRELMSDLFDPTEDASASLDRLSLLWREEGAPIEHNLHKVWSRVISACGLNLVLQSVVLVGVLALAPASGKAVVPDAMEVRAAMAVITFLLSASAVPSYFGTAAGPWHYTRRLSRALKDPVKLKIAASKFNDDAAMLRDWIASQDLVLYLGHVPVDENLGSRFLAVIVSAVAFGAVVVVEQKDDLLEGVI</sequence>